<proteinExistence type="predicted"/>
<dbReference type="GeneID" id="25366886"/>
<reference evidence="2 3" key="1">
    <citation type="journal article" date="2014" name="BMC Genomics">
        <title>Genome sequencing of four Aureobasidium pullulans varieties: biotechnological potential, stress tolerance, and description of new species.</title>
        <authorList>
            <person name="Gostin Ar C."/>
            <person name="Ohm R.A."/>
            <person name="Kogej T."/>
            <person name="Sonjak S."/>
            <person name="Turk M."/>
            <person name="Zajc J."/>
            <person name="Zalar P."/>
            <person name="Grube M."/>
            <person name="Sun H."/>
            <person name="Han J."/>
            <person name="Sharma A."/>
            <person name="Chiniquy J."/>
            <person name="Ngan C.Y."/>
            <person name="Lipzen A."/>
            <person name="Barry K."/>
            <person name="Grigoriev I.V."/>
            <person name="Gunde-Cimerman N."/>
        </authorList>
    </citation>
    <scope>NUCLEOTIDE SEQUENCE [LARGE SCALE GENOMIC DNA]</scope>
    <source>
        <strain evidence="2 3">EXF-2481</strain>
    </source>
</reference>
<dbReference type="EMBL" id="KL584769">
    <property type="protein sequence ID" value="KEQ92696.1"/>
    <property type="molecule type" value="Genomic_DNA"/>
</dbReference>
<feature type="signal peptide" evidence="1">
    <location>
        <begin position="1"/>
        <end position="27"/>
    </location>
</feature>
<keyword evidence="3" id="KW-1185">Reference proteome</keyword>
<dbReference type="HOGENOM" id="CLU_1677516_0_0_1"/>
<sequence>MLMPLSRLIQARLWSLWVGGISKLASGIVSSKCQMSQRHVATPQCAGRCYGYVHNWLLTAWERAERQMIGSTADHPSAAVLAEILQRSNPKRNLRLSTVTANSSNLPISITSHHLEHGCSHTSVARFKYVIARSRMWRVRPKTRRADQRPNAILEFD</sequence>
<evidence type="ECO:0000313" key="3">
    <source>
        <dbReference type="Proteomes" id="UP000030641"/>
    </source>
</evidence>
<evidence type="ECO:0000256" key="1">
    <source>
        <dbReference type="SAM" id="SignalP"/>
    </source>
</evidence>
<dbReference type="RefSeq" id="XP_013341250.1">
    <property type="nucleotide sequence ID" value="XM_013485796.1"/>
</dbReference>
<dbReference type="InParanoid" id="A0A074Z0T5"/>
<evidence type="ECO:0008006" key="4">
    <source>
        <dbReference type="Google" id="ProtNLM"/>
    </source>
</evidence>
<evidence type="ECO:0000313" key="2">
    <source>
        <dbReference type="EMBL" id="KEQ92696.1"/>
    </source>
</evidence>
<dbReference type="AlphaFoldDB" id="A0A074Z0T5"/>
<dbReference type="Proteomes" id="UP000030641">
    <property type="component" value="Unassembled WGS sequence"/>
</dbReference>
<feature type="chain" id="PRO_5001703886" description="Secreted protein" evidence="1">
    <location>
        <begin position="28"/>
        <end position="157"/>
    </location>
</feature>
<protein>
    <recommendedName>
        <fullName evidence="4">Secreted protein</fullName>
    </recommendedName>
</protein>
<gene>
    <name evidence="2" type="ORF">AUEXF2481DRAFT_415017</name>
</gene>
<accession>A0A074Z0T5</accession>
<keyword evidence="1" id="KW-0732">Signal</keyword>
<organism evidence="2 3">
    <name type="scientific">Aureobasidium subglaciale (strain EXF-2481)</name>
    <name type="common">Aureobasidium pullulans var. subglaciale</name>
    <dbReference type="NCBI Taxonomy" id="1043005"/>
    <lineage>
        <taxon>Eukaryota</taxon>
        <taxon>Fungi</taxon>
        <taxon>Dikarya</taxon>
        <taxon>Ascomycota</taxon>
        <taxon>Pezizomycotina</taxon>
        <taxon>Dothideomycetes</taxon>
        <taxon>Dothideomycetidae</taxon>
        <taxon>Dothideales</taxon>
        <taxon>Saccotheciaceae</taxon>
        <taxon>Aureobasidium</taxon>
    </lineage>
</organism>
<name>A0A074Z0T5_AURSE</name>